<dbReference type="SMART" id="SM00823">
    <property type="entry name" value="PKS_PP"/>
    <property type="match status" value="1"/>
</dbReference>
<dbReference type="AlphaFoldDB" id="A0A8I2GUG6"/>
<proteinExistence type="inferred from homology"/>
<dbReference type="GO" id="GO:0046872">
    <property type="term" value="F:metal ion binding"/>
    <property type="evidence" value="ECO:0007669"/>
    <property type="project" value="UniProtKB-KW"/>
</dbReference>
<dbReference type="GO" id="GO:0043041">
    <property type="term" value="P:amino acid activation for nonribosomal peptide biosynthetic process"/>
    <property type="evidence" value="ECO:0007669"/>
    <property type="project" value="UniProtKB-ARBA"/>
</dbReference>
<accession>A0A8I2GUG6</accession>
<dbReference type="CDD" id="cd05930">
    <property type="entry name" value="A_NRPS"/>
    <property type="match status" value="1"/>
</dbReference>
<dbReference type="InterPro" id="IPR020806">
    <property type="entry name" value="PKS_PP-bd"/>
</dbReference>
<dbReference type="Gene3D" id="3.40.50.720">
    <property type="entry name" value="NAD(P)-binding Rossmann-like Domain"/>
    <property type="match status" value="1"/>
</dbReference>
<dbReference type="NCBIfam" id="TIGR01746">
    <property type="entry name" value="Thioester-redct"/>
    <property type="match status" value="1"/>
</dbReference>
<dbReference type="InterPro" id="IPR000873">
    <property type="entry name" value="AMP-dep_synth/lig_dom"/>
</dbReference>
<dbReference type="Gene3D" id="3.40.50.980">
    <property type="match status" value="2"/>
</dbReference>
<feature type="region of interest" description="Disordered" evidence="6">
    <location>
        <begin position="513"/>
        <end position="535"/>
    </location>
</feature>
<evidence type="ECO:0000256" key="4">
    <source>
        <dbReference type="ARBA" id="ARBA00022553"/>
    </source>
</evidence>
<dbReference type="NCBIfam" id="TIGR01733">
    <property type="entry name" value="AA-adenyl-dom"/>
    <property type="match status" value="1"/>
</dbReference>
<dbReference type="PROSITE" id="PS50075">
    <property type="entry name" value="CARRIER"/>
    <property type="match status" value="1"/>
</dbReference>
<comment type="similarity">
    <text evidence="2">Belongs to the ATP-dependent AMP-binding enzyme family.</text>
</comment>
<sequence>MKPEVSPLRSFVHQLFEDQVQRTPRAIAVRHESQSLTYEDLNARANRLARYLLEKGVGPDQLVGICVERSLEMVIGLLGVLKAGGAYIPLDPGLPAKRLQYMLSETAPRLLLTQARLKHGLPPTDCEIVTLDEPCDDIMRHPADNPDALALGLEPHHLAYVIYTSGSTGNPKGVMIEHAGLSNYLHWALRTYPLEMGDAVPVSSPLAFDATITSLYPPLLSGRTLVLIPSGQELEGLEDLLRQPTKWSLVKITPAHLRLLGQRLQVSTPPCTVGAFVIGGEALPPSTVELWRSIWPSIRLINEYGPTETVVGCCFFDVPSNWEAQETVPIGRPIDNTELYILDEEGKSAPSGEVGEIYIGGAGVARGYLNRPDLTGERFVVHGGDVSSIHRLYRTGDMARMREDGDIEFLGRNDSQVKINGFRIELEEIRDQLLRYPLVKEAAVLAQEGNAGQSYLVGYVVPTDPYDTDTVLRIEALHAHLRTVLPSYMMPRALVLLESLPLTANGKLDRGALPSPELDLESDEHHEPPQGSTEEELARIWRRVLGIDRIGRQSNFFELGGQSLLALRMLLEIKQSMGADLRIINIYQNPTLCELARWLDEGGPSGERVDLAREAVLNSEIRVGIGDPHAPAAAVFLTGATGFVGRFLLSHLLEKTSVSIYCLVRASTQDGATARLKGTLAKWGLWRDDFEGRIVAILGNLTATRLGMGEVDYRLLAERVDAIYHCGASVNHLETYAMAKAANVDVVKDLIGFAGDTRPKLLNHISTLAVFTETGGGDKDRVVDETSPIDLEKHLQSDGYEASKWVADKLVVMAGEQGLPCNIFRLGLIGPDREQGRYDEQQREYRVLKSCFLSGYGIEGYQREMPFTAVDYAAQAIVHLAHQNPRGGGTFHICGSEDAFDDLWRCCNEVGGLSLERKSWFEWIGEIKRLHHEGRSLPAVPIVEYAFSMDEGTFREHEARLKKNSITFDCSKTQHALEHNNIPTPVFGTAAMRVFVRNMLSNDPDFVSQRLSMTASDAEEGASARPEAMSGRAS</sequence>
<protein>
    <submittedName>
        <fullName evidence="8">Amino acid adenylation domain-containing protein</fullName>
    </submittedName>
</protein>
<feature type="domain" description="Carrier" evidence="7">
    <location>
        <begin position="528"/>
        <end position="603"/>
    </location>
</feature>
<dbReference type="CDD" id="cd05235">
    <property type="entry name" value="SDR_e1"/>
    <property type="match status" value="1"/>
</dbReference>
<dbReference type="InterPro" id="IPR036736">
    <property type="entry name" value="ACP-like_sf"/>
</dbReference>
<dbReference type="InterPro" id="IPR010071">
    <property type="entry name" value="AA_adenyl_dom"/>
</dbReference>
<dbReference type="Gene3D" id="1.10.1200.10">
    <property type="entry name" value="ACP-like"/>
    <property type="match status" value="1"/>
</dbReference>
<dbReference type="InterPro" id="IPR009081">
    <property type="entry name" value="PP-bd_ACP"/>
</dbReference>
<reference evidence="8" key="1">
    <citation type="submission" date="2019-10" db="EMBL/GenBank/DDBJ databases">
        <title>Rhizobium leguminosarum symbiovar viciae collection.</title>
        <authorList>
            <person name="Boivin S."/>
            <person name="Lepetit M."/>
        </authorList>
    </citation>
    <scope>NUCLEOTIDE SEQUENCE</scope>
    <source>
        <strain evidence="8">L143</strain>
    </source>
</reference>
<evidence type="ECO:0000256" key="3">
    <source>
        <dbReference type="ARBA" id="ARBA00022450"/>
    </source>
</evidence>
<gene>
    <name evidence="8" type="ORF">GFL91_25055</name>
</gene>
<dbReference type="InterPro" id="IPR036291">
    <property type="entry name" value="NAD(P)-bd_dom_sf"/>
</dbReference>
<comment type="caution">
    <text evidence="8">The sequence shown here is derived from an EMBL/GenBank/DDBJ whole genome shotgun (WGS) entry which is preliminary data.</text>
</comment>
<dbReference type="FunFam" id="1.10.1200.10:FF:000005">
    <property type="entry name" value="Nonribosomal peptide synthetase 1"/>
    <property type="match status" value="1"/>
</dbReference>
<dbReference type="Pfam" id="PF00501">
    <property type="entry name" value="AMP-binding"/>
    <property type="match status" value="1"/>
</dbReference>
<dbReference type="FunFam" id="3.40.50.980:FF:000001">
    <property type="entry name" value="Non-ribosomal peptide synthetase"/>
    <property type="match status" value="1"/>
</dbReference>
<dbReference type="Gene3D" id="3.30.300.30">
    <property type="match status" value="1"/>
</dbReference>
<keyword evidence="4" id="KW-0597">Phosphoprotein</keyword>
<dbReference type="Pfam" id="PF07993">
    <property type="entry name" value="NAD_binding_4"/>
    <property type="match status" value="1"/>
</dbReference>
<evidence type="ECO:0000259" key="7">
    <source>
        <dbReference type="PROSITE" id="PS50075"/>
    </source>
</evidence>
<dbReference type="Pfam" id="PF00550">
    <property type="entry name" value="PP-binding"/>
    <property type="match status" value="1"/>
</dbReference>
<dbReference type="Proteomes" id="UP000662259">
    <property type="component" value="Unassembled WGS sequence"/>
</dbReference>
<evidence type="ECO:0000256" key="2">
    <source>
        <dbReference type="ARBA" id="ARBA00006432"/>
    </source>
</evidence>
<name>A0A8I2GUG6_RHILV</name>
<feature type="region of interest" description="Disordered" evidence="6">
    <location>
        <begin position="1014"/>
        <end position="1034"/>
    </location>
</feature>
<dbReference type="PROSITE" id="PS00455">
    <property type="entry name" value="AMP_BINDING"/>
    <property type="match status" value="1"/>
</dbReference>
<keyword evidence="3" id="KW-0596">Phosphopantetheine</keyword>
<dbReference type="FunFam" id="3.30.300.30:FF:000010">
    <property type="entry name" value="Enterobactin synthetase component F"/>
    <property type="match status" value="1"/>
</dbReference>
<dbReference type="InterPro" id="IPR045851">
    <property type="entry name" value="AMP-bd_C_sf"/>
</dbReference>
<dbReference type="PANTHER" id="PTHR44845:SF6">
    <property type="entry name" value="BETA-ALANINE-ACTIVATING ENZYME"/>
    <property type="match status" value="1"/>
</dbReference>
<keyword evidence="5" id="KW-0479">Metal-binding</keyword>
<evidence type="ECO:0000256" key="5">
    <source>
        <dbReference type="ARBA" id="ARBA00022723"/>
    </source>
</evidence>
<dbReference type="SUPFAM" id="SSF47336">
    <property type="entry name" value="ACP-like"/>
    <property type="match status" value="1"/>
</dbReference>
<dbReference type="InterPro" id="IPR013120">
    <property type="entry name" value="FAR_NAD-bd"/>
</dbReference>
<dbReference type="SUPFAM" id="SSF56801">
    <property type="entry name" value="Acetyl-CoA synthetase-like"/>
    <property type="match status" value="1"/>
</dbReference>
<dbReference type="InterPro" id="IPR020845">
    <property type="entry name" value="AMP-binding_CS"/>
</dbReference>
<dbReference type="PANTHER" id="PTHR44845">
    <property type="entry name" value="CARRIER DOMAIN-CONTAINING PROTEIN"/>
    <property type="match status" value="1"/>
</dbReference>
<dbReference type="Gene3D" id="2.30.38.10">
    <property type="entry name" value="Luciferase, Domain 3"/>
    <property type="match status" value="1"/>
</dbReference>
<dbReference type="InterPro" id="IPR010080">
    <property type="entry name" value="Thioester_reductase-like_dom"/>
</dbReference>
<dbReference type="GO" id="GO:0044550">
    <property type="term" value="P:secondary metabolite biosynthetic process"/>
    <property type="evidence" value="ECO:0007669"/>
    <property type="project" value="UniProtKB-ARBA"/>
</dbReference>
<dbReference type="GO" id="GO:0031177">
    <property type="term" value="F:phosphopantetheine binding"/>
    <property type="evidence" value="ECO:0007669"/>
    <property type="project" value="InterPro"/>
</dbReference>
<dbReference type="InterPro" id="IPR025110">
    <property type="entry name" value="AMP-bd_C"/>
</dbReference>
<organism evidence="8 9">
    <name type="scientific">Rhizobium leguminosarum bv. viciae</name>
    <dbReference type="NCBI Taxonomy" id="387"/>
    <lineage>
        <taxon>Bacteria</taxon>
        <taxon>Pseudomonadati</taxon>
        <taxon>Pseudomonadota</taxon>
        <taxon>Alphaproteobacteria</taxon>
        <taxon>Hyphomicrobiales</taxon>
        <taxon>Rhizobiaceae</taxon>
        <taxon>Rhizobium/Agrobacterium group</taxon>
        <taxon>Rhizobium</taxon>
    </lineage>
</organism>
<dbReference type="EMBL" id="WIEZ01000015">
    <property type="protein sequence ID" value="NKM48176.1"/>
    <property type="molecule type" value="Genomic_DNA"/>
</dbReference>
<dbReference type="Pfam" id="PF13193">
    <property type="entry name" value="AMP-binding_C"/>
    <property type="match status" value="1"/>
</dbReference>
<evidence type="ECO:0000313" key="8">
    <source>
        <dbReference type="EMBL" id="NKM48176.1"/>
    </source>
</evidence>
<evidence type="ECO:0000256" key="1">
    <source>
        <dbReference type="ARBA" id="ARBA00001957"/>
    </source>
</evidence>
<evidence type="ECO:0000313" key="9">
    <source>
        <dbReference type="Proteomes" id="UP000662259"/>
    </source>
</evidence>
<dbReference type="RefSeq" id="WP_113543460.1">
    <property type="nucleotide sequence ID" value="NZ_WIEZ01000015.1"/>
</dbReference>
<dbReference type="SUPFAM" id="SSF51735">
    <property type="entry name" value="NAD(P)-binding Rossmann-fold domains"/>
    <property type="match status" value="1"/>
</dbReference>
<evidence type="ECO:0000256" key="6">
    <source>
        <dbReference type="SAM" id="MobiDB-lite"/>
    </source>
</evidence>
<comment type="cofactor">
    <cofactor evidence="1">
        <name>pantetheine 4'-phosphate</name>
        <dbReference type="ChEBI" id="CHEBI:47942"/>
    </cofactor>
</comment>
<dbReference type="FunFam" id="3.40.50.12780:FF:000012">
    <property type="entry name" value="Non-ribosomal peptide synthetase"/>
    <property type="match status" value="1"/>
</dbReference>